<organism evidence="1 2">
    <name type="scientific">Anaerotignum faecicola</name>
    <dbReference type="NCBI Taxonomy" id="2358141"/>
    <lineage>
        <taxon>Bacteria</taxon>
        <taxon>Bacillati</taxon>
        <taxon>Bacillota</taxon>
        <taxon>Clostridia</taxon>
        <taxon>Lachnospirales</taxon>
        <taxon>Anaerotignaceae</taxon>
        <taxon>Anaerotignum</taxon>
    </lineage>
</organism>
<reference evidence="1 2" key="1">
    <citation type="submission" date="2018-10" db="EMBL/GenBank/DDBJ databases">
        <title>Draft Genome Sequence of Anaerotignum sp. KCTC 15736.</title>
        <authorList>
            <person name="Choi S.H."/>
            <person name="Kim J.S."/>
            <person name="Kang S.W."/>
            <person name="Lee J.S."/>
            <person name="Park S.H."/>
        </authorList>
    </citation>
    <scope>NUCLEOTIDE SEQUENCE [LARGE SCALE GENOMIC DNA]</scope>
    <source>
        <strain evidence="1 2">KCTC 15736</strain>
    </source>
</reference>
<keyword evidence="2" id="KW-1185">Reference proteome</keyword>
<gene>
    <name evidence="1" type="ORF">KGMB03357_22100</name>
</gene>
<protein>
    <recommendedName>
        <fullName evidence="3">Zinc finger Ogr/Delta-type domain-containing protein</fullName>
    </recommendedName>
</protein>
<evidence type="ECO:0000313" key="2">
    <source>
        <dbReference type="Proteomes" id="UP000287361"/>
    </source>
</evidence>
<dbReference type="EMBL" id="BHVZ01000014">
    <property type="protein sequence ID" value="GCB30549.1"/>
    <property type="molecule type" value="Genomic_DNA"/>
</dbReference>
<comment type="caution">
    <text evidence="1">The sequence shown here is derived from an EMBL/GenBank/DDBJ whole genome shotgun (WGS) entry which is preliminary data.</text>
</comment>
<proteinExistence type="predicted"/>
<name>A0A401LG97_9FIRM</name>
<sequence length="61" mass="7286">MECKECGVELMISDRGKLLFENDDRADMPTRAYYIFKFKCRNPACVNYDKEVHEEKVYIDD</sequence>
<evidence type="ECO:0000313" key="1">
    <source>
        <dbReference type="EMBL" id="GCB30549.1"/>
    </source>
</evidence>
<dbReference type="OrthoDB" id="1863358at2"/>
<evidence type="ECO:0008006" key="3">
    <source>
        <dbReference type="Google" id="ProtNLM"/>
    </source>
</evidence>
<accession>A0A401LG97</accession>
<dbReference type="Proteomes" id="UP000287361">
    <property type="component" value="Unassembled WGS sequence"/>
</dbReference>
<dbReference type="AlphaFoldDB" id="A0A401LG97"/>